<feature type="domain" description="Ig protease IdeS" evidence="1">
    <location>
        <begin position="133"/>
        <end position="163"/>
    </location>
</feature>
<dbReference type="SUPFAM" id="SSF54001">
    <property type="entry name" value="Cysteine proteinases"/>
    <property type="match status" value="1"/>
</dbReference>
<dbReference type="Pfam" id="PF09028">
    <property type="entry name" value="Mac-1"/>
    <property type="match status" value="2"/>
</dbReference>
<organism evidence="2 3">
    <name type="scientific">Candidatus Mucispirillum faecigallinarum</name>
    <dbReference type="NCBI Taxonomy" id="2838699"/>
    <lineage>
        <taxon>Bacteria</taxon>
        <taxon>Pseudomonadati</taxon>
        <taxon>Deferribacterota</taxon>
        <taxon>Deferribacteres</taxon>
        <taxon>Deferribacterales</taxon>
        <taxon>Mucispirillaceae</taxon>
        <taxon>Mucispirillum</taxon>
    </lineage>
</organism>
<dbReference type="GO" id="GO:0008233">
    <property type="term" value="F:peptidase activity"/>
    <property type="evidence" value="ECO:0007669"/>
    <property type="project" value="InterPro"/>
</dbReference>
<accession>A0A9D2KB24</accession>
<dbReference type="Gene3D" id="3.90.70.10">
    <property type="entry name" value="Cysteine proteinases"/>
    <property type="match status" value="1"/>
</dbReference>
<reference evidence="2" key="2">
    <citation type="submission" date="2021-04" db="EMBL/GenBank/DDBJ databases">
        <authorList>
            <person name="Gilroy R."/>
        </authorList>
    </citation>
    <scope>NUCLEOTIDE SEQUENCE</scope>
    <source>
        <strain evidence="2">ChiW4-1371</strain>
    </source>
</reference>
<evidence type="ECO:0000313" key="3">
    <source>
        <dbReference type="Proteomes" id="UP000824176"/>
    </source>
</evidence>
<feature type="domain" description="Ig protease IdeS" evidence="1">
    <location>
        <begin position="211"/>
        <end position="333"/>
    </location>
</feature>
<reference evidence="2" key="1">
    <citation type="journal article" date="2021" name="PeerJ">
        <title>Extensive microbial diversity within the chicken gut microbiome revealed by metagenomics and culture.</title>
        <authorList>
            <person name="Gilroy R."/>
            <person name="Ravi A."/>
            <person name="Getino M."/>
            <person name="Pursley I."/>
            <person name="Horton D.L."/>
            <person name="Alikhan N.F."/>
            <person name="Baker D."/>
            <person name="Gharbi K."/>
            <person name="Hall N."/>
            <person name="Watson M."/>
            <person name="Adriaenssens E.M."/>
            <person name="Foster-Nyarko E."/>
            <person name="Jarju S."/>
            <person name="Secka A."/>
            <person name="Antonio M."/>
            <person name="Oren A."/>
            <person name="Chaudhuri R.R."/>
            <person name="La Ragione R."/>
            <person name="Hildebrand F."/>
            <person name="Pallen M.J."/>
        </authorList>
    </citation>
    <scope>NUCLEOTIDE SEQUENCE</scope>
    <source>
        <strain evidence="2">ChiW4-1371</strain>
    </source>
</reference>
<evidence type="ECO:0000313" key="2">
    <source>
        <dbReference type="EMBL" id="HIZ89315.1"/>
    </source>
</evidence>
<keyword evidence="2" id="KW-0378">Hydrolase</keyword>
<comment type="caution">
    <text evidence="2">The sequence shown here is derived from an EMBL/GenBank/DDBJ whole genome shotgun (WGS) entry which is preliminary data.</text>
</comment>
<proteinExistence type="predicted"/>
<dbReference type="InterPro" id="IPR015117">
    <property type="entry name" value="IdeS"/>
</dbReference>
<protein>
    <submittedName>
        <fullName evidence="2">IdeS/Mac family cysteine endopeptidase</fullName>
        <ecNumber evidence="2">3.4.22.-</ecNumber>
    </submittedName>
</protein>
<sequence length="340" mass="38871">MALEDDAYTVTFDINGGNIYFKDPAQLSARKGSYIILPLLSNYKHATLVPKGYTEKPDDAVYLIEGSKYYPKSDTTLYLLWSDGSHKELANTNQWIYGIDIQDSDWQNVNGKNIVMWEEGKSKWYDVFQGQTFMCWAASSNNMLLWWYNLNKTYVDRYMEEKGYSGPAFSYDGQGGGAIFDYYKTKWFDDGNSPAAALKWFLQGSSLRVGGGFFPDVFKNKDYTLTYTTISKGHINNQLTDIIQNKKIAAIQITTDGAHVVTFWGAGYDDNGFINKIYITDSALDNTLYNGKYGDFVSAEITYEGDIPYVIYDNYAKSKIDKIYIFSLGDDIWKEYYSEK</sequence>
<dbReference type="Proteomes" id="UP000824176">
    <property type="component" value="Unassembled WGS sequence"/>
</dbReference>
<dbReference type="AlphaFoldDB" id="A0A9D2KB24"/>
<dbReference type="InterPro" id="IPR038765">
    <property type="entry name" value="Papain-like_cys_pep_sf"/>
</dbReference>
<name>A0A9D2KB24_9BACT</name>
<evidence type="ECO:0000259" key="1">
    <source>
        <dbReference type="Pfam" id="PF09028"/>
    </source>
</evidence>
<dbReference type="EMBL" id="DXAQ01000080">
    <property type="protein sequence ID" value="HIZ89315.1"/>
    <property type="molecule type" value="Genomic_DNA"/>
</dbReference>
<dbReference type="EC" id="3.4.22.-" evidence="2"/>
<gene>
    <name evidence="2" type="ORF">H9804_05185</name>
</gene>